<feature type="chain" id="PRO_5015976640" description="TonB-dependent receptor" evidence="13">
    <location>
        <begin position="20"/>
        <end position="637"/>
    </location>
</feature>
<dbReference type="GO" id="GO:0044718">
    <property type="term" value="P:siderophore transmembrane transport"/>
    <property type="evidence" value="ECO:0007669"/>
    <property type="project" value="TreeGrafter"/>
</dbReference>
<dbReference type="RefSeq" id="WP_116686056.1">
    <property type="nucleotide sequence ID" value="NZ_CAWNYD010000001.1"/>
</dbReference>
<evidence type="ECO:0008006" key="18">
    <source>
        <dbReference type="Google" id="ProtNLM"/>
    </source>
</evidence>
<evidence type="ECO:0000259" key="15">
    <source>
        <dbReference type="Pfam" id="PF07715"/>
    </source>
</evidence>
<evidence type="ECO:0000256" key="6">
    <source>
        <dbReference type="ARBA" id="ARBA00022729"/>
    </source>
</evidence>
<dbReference type="PANTHER" id="PTHR30069:SF29">
    <property type="entry name" value="HEMOGLOBIN AND HEMOGLOBIN-HAPTOGLOBIN-BINDING PROTEIN 1-RELATED"/>
    <property type="match status" value="1"/>
</dbReference>
<keyword evidence="17" id="KW-1185">Reference proteome</keyword>
<comment type="caution">
    <text evidence="16">The sequence shown here is derived from an EMBL/GenBank/DDBJ whole genome shotgun (WGS) entry which is preliminary data.</text>
</comment>
<dbReference type="PROSITE" id="PS52016">
    <property type="entry name" value="TONB_DEPENDENT_REC_3"/>
    <property type="match status" value="1"/>
</dbReference>
<dbReference type="InterPro" id="IPR039426">
    <property type="entry name" value="TonB-dep_rcpt-like"/>
</dbReference>
<evidence type="ECO:0000256" key="10">
    <source>
        <dbReference type="ARBA" id="ARBA00023237"/>
    </source>
</evidence>
<gene>
    <name evidence="16" type="ORF">DC094_05555</name>
</gene>
<accession>A0A2V1H3B8</accession>
<comment type="similarity">
    <text evidence="2">Belongs to the TonB-dependent receptor family. Hemoglobin/haptoglobin binding protein subfamily.</text>
</comment>
<dbReference type="GO" id="GO:0015344">
    <property type="term" value="F:siderophore uptake transmembrane transporter activity"/>
    <property type="evidence" value="ECO:0007669"/>
    <property type="project" value="TreeGrafter"/>
</dbReference>
<evidence type="ECO:0000256" key="1">
    <source>
        <dbReference type="ARBA" id="ARBA00004571"/>
    </source>
</evidence>
<feature type="signal peptide" evidence="13">
    <location>
        <begin position="1"/>
        <end position="19"/>
    </location>
</feature>
<dbReference type="InterPro" id="IPR036942">
    <property type="entry name" value="Beta-barrel_TonB_sf"/>
</dbReference>
<keyword evidence="4 11" id="KW-1134">Transmembrane beta strand</keyword>
<dbReference type="SUPFAM" id="SSF56935">
    <property type="entry name" value="Porins"/>
    <property type="match status" value="1"/>
</dbReference>
<dbReference type="GO" id="GO:0009279">
    <property type="term" value="C:cell outer membrane"/>
    <property type="evidence" value="ECO:0007669"/>
    <property type="project" value="UniProtKB-SubCell"/>
</dbReference>
<evidence type="ECO:0000256" key="3">
    <source>
        <dbReference type="ARBA" id="ARBA00022448"/>
    </source>
</evidence>
<evidence type="ECO:0000256" key="4">
    <source>
        <dbReference type="ARBA" id="ARBA00022452"/>
    </source>
</evidence>
<dbReference type="OrthoDB" id="9764669at2"/>
<keyword evidence="6 13" id="KW-0732">Signal</keyword>
<evidence type="ECO:0000256" key="11">
    <source>
        <dbReference type="PROSITE-ProRule" id="PRU01360"/>
    </source>
</evidence>
<dbReference type="InterPro" id="IPR037066">
    <property type="entry name" value="Plug_dom_sf"/>
</dbReference>
<evidence type="ECO:0000256" key="5">
    <source>
        <dbReference type="ARBA" id="ARBA00022692"/>
    </source>
</evidence>
<evidence type="ECO:0000256" key="9">
    <source>
        <dbReference type="ARBA" id="ARBA00023170"/>
    </source>
</evidence>
<feature type="domain" description="TonB-dependent receptor-like beta-barrel" evidence="14">
    <location>
        <begin position="190"/>
        <end position="611"/>
    </location>
</feature>
<dbReference type="InterPro" id="IPR012910">
    <property type="entry name" value="Plug_dom"/>
</dbReference>
<comment type="subcellular location">
    <subcellularLocation>
        <location evidence="1 11">Cell outer membrane</location>
        <topology evidence="1 11">Multi-pass membrane protein</topology>
    </subcellularLocation>
</comment>
<keyword evidence="5 11" id="KW-0812">Transmembrane</keyword>
<dbReference type="AlphaFoldDB" id="A0A2V1H3B8"/>
<dbReference type="Gene3D" id="2.40.170.20">
    <property type="entry name" value="TonB-dependent receptor, beta-barrel domain"/>
    <property type="match status" value="1"/>
</dbReference>
<keyword evidence="3 11" id="KW-0813">Transport</keyword>
<dbReference type="InterPro" id="IPR000531">
    <property type="entry name" value="Beta-barrel_TonB"/>
</dbReference>
<organism evidence="16 17">
    <name type="scientific">Pelagibaculum spongiae</name>
    <dbReference type="NCBI Taxonomy" id="2080658"/>
    <lineage>
        <taxon>Bacteria</taxon>
        <taxon>Pseudomonadati</taxon>
        <taxon>Pseudomonadota</taxon>
        <taxon>Gammaproteobacteria</taxon>
        <taxon>Oceanospirillales</taxon>
        <taxon>Pelagibaculum</taxon>
    </lineage>
</organism>
<dbReference type="EMBL" id="QDDL01000001">
    <property type="protein sequence ID" value="PVZ72470.1"/>
    <property type="molecule type" value="Genomic_DNA"/>
</dbReference>
<keyword evidence="9" id="KW-0675">Receptor</keyword>
<evidence type="ECO:0000256" key="13">
    <source>
        <dbReference type="SAM" id="SignalP"/>
    </source>
</evidence>
<feature type="domain" description="TonB-dependent receptor plug" evidence="15">
    <location>
        <begin position="45"/>
        <end position="148"/>
    </location>
</feature>
<dbReference type="Pfam" id="PF00593">
    <property type="entry name" value="TonB_dep_Rec_b-barrel"/>
    <property type="match status" value="1"/>
</dbReference>
<evidence type="ECO:0000256" key="8">
    <source>
        <dbReference type="ARBA" id="ARBA00023136"/>
    </source>
</evidence>
<sequence>MKSIICSVALLAVYNTAYAEDERQKLPTVEVIGQQTSVFETDPDNSLQSVTVINRDQFLGKITSIPELLKQQTGIQIRTLGGHGSYSSYSVRGASGAQIGIYLNGSLLNDAAGASLDLSLINLSSVERIEIYKNYTPAIFARSNIGGAINIVTLKAKPQTDISLGLGSFSTKNLAIHHGETNSSFALSGITSDNDYSFYNSTGNFIDNKNQKRYNNELSQYQGYAYYRQTISDQKFIDYSLLLSDKNKNQPTLQNVITNDAYLKTKLAIANMLYSQPLFNGDLSVKASIYNRSEHFGDPSMNIGISKIKNQLDRNNRFEVTAGYNEYIEDISLTWVNRASIEKYNSHNIADAQRSQWERTELASAFSGQIEINPQWQSEATLAMEYYKDQQAQGMAQPTKSDMLYSGHFSLKFQPNYSHQIIANISKSHRLPGQRELFGNLGYSIANSDLEPEVAINSELAWQYDADNIGISTSLFSRKISNLIATIYDSRGIGRSENIARADINGLELNLNYQWGNLILASANTWQKSRQKSPFLSFDNKRLPGLFEFKQTISAQYAQGNWAAGIDYDLSDNLFHNRAEIAEPTTNIELWNAFASLKIGRHSFDASLLNLLDKEYILFNRYIAPGLEARISWRYQL</sequence>
<dbReference type="Gene3D" id="2.170.130.10">
    <property type="entry name" value="TonB-dependent receptor, plug domain"/>
    <property type="match status" value="1"/>
</dbReference>
<protein>
    <recommendedName>
        <fullName evidence="18">TonB-dependent receptor</fullName>
    </recommendedName>
</protein>
<evidence type="ECO:0000259" key="14">
    <source>
        <dbReference type="Pfam" id="PF00593"/>
    </source>
</evidence>
<evidence type="ECO:0000313" key="16">
    <source>
        <dbReference type="EMBL" id="PVZ72470.1"/>
    </source>
</evidence>
<keyword evidence="8 11" id="KW-0472">Membrane</keyword>
<dbReference type="Proteomes" id="UP000244906">
    <property type="component" value="Unassembled WGS sequence"/>
</dbReference>
<reference evidence="16 17" key="1">
    <citation type="submission" date="2018-04" db="EMBL/GenBank/DDBJ databases">
        <title>Thalassorhabdus spongiae gen. nov., sp. nov., isolated from a marine sponge in South-West Iceland.</title>
        <authorList>
            <person name="Knobloch S."/>
            <person name="Daussin A."/>
            <person name="Johannsson R."/>
            <person name="Marteinsson V.T."/>
        </authorList>
    </citation>
    <scope>NUCLEOTIDE SEQUENCE [LARGE SCALE GENOMIC DNA]</scope>
    <source>
        <strain evidence="16 17">Hp12</strain>
    </source>
</reference>
<evidence type="ECO:0000256" key="12">
    <source>
        <dbReference type="RuleBase" id="RU003357"/>
    </source>
</evidence>
<proteinExistence type="inferred from homology"/>
<evidence type="ECO:0000256" key="2">
    <source>
        <dbReference type="ARBA" id="ARBA00008143"/>
    </source>
</evidence>
<evidence type="ECO:0000313" key="17">
    <source>
        <dbReference type="Proteomes" id="UP000244906"/>
    </source>
</evidence>
<keyword evidence="10 11" id="KW-0998">Cell outer membrane</keyword>
<dbReference type="PANTHER" id="PTHR30069">
    <property type="entry name" value="TONB-DEPENDENT OUTER MEMBRANE RECEPTOR"/>
    <property type="match status" value="1"/>
</dbReference>
<evidence type="ECO:0000256" key="7">
    <source>
        <dbReference type="ARBA" id="ARBA00023077"/>
    </source>
</evidence>
<keyword evidence="7 12" id="KW-0798">TonB box</keyword>
<dbReference type="Pfam" id="PF07715">
    <property type="entry name" value="Plug"/>
    <property type="match status" value="1"/>
</dbReference>
<name>A0A2V1H3B8_9GAMM</name>